<evidence type="ECO:0000313" key="4">
    <source>
        <dbReference type="Proteomes" id="UP001212841"/>
    </source>
</evidence>
<dbReference type="GO" id="GO:0010506">
    <property type="term" value="P:regulation of autophagy"/>
    <property type="evidence" value="ECO:0007669"/>
    <property type="project" value="InterPro"/>
</dbReference>
<evidence type="ECO:0000313" key="3">
    <source>
        <dbReference type="EMBL" id="KAJ3047303.1"/>
    </source>
</evidence>
<dbReference type="PANTHER" id="PTHR12897">
    <property type="entry name" value="COLON CANCER-ASSOCIATED PROTEIN MIC1"/>
    <property type="match status" value="1"/>
</dbReference>
<gene>
    <name evidence="3" type="ORF">HK097_011654</name>
</gene>
<dbReference type="InterPro" id="IPR009755">
    <property type="entry name" value="RMC1_C"/>
</dbReference>
<reference evidence="3" key="1">
    <citation type="submission" date="2020-05" db="EMBL/GenBank/DDBJ databases">
        <title>Phylogenomic resolution of chytrid fungi.</title>
        <authorList>
            <person name="Stajich J.E."/>
            <person name="Amses K."/>
            <person name="Simmons R."/>
            <person name="Seto K."/>
            <person name="Myers J."/>
            <person name="Bonds A."/>
            <person name="Quandt C.A."/>
            <person name="Barry K."/>
            <person name="Liu P."/>
            <person name="Grigoriev I."/>
            <person name="Longcore J.E."/>
            <person name="James T.Y."/>
        </authorList>
    </citation>
    <scope>NUCLEOTIDE SEQUENCE</scope>
    <source>
        <strain evidence="3">JEL0318</strain>
    </source>
</reference>
<dbReference type="InterPro" id="IPR040371">
    <property type="entry name" value="RMC1"/>
</dbReference>
<dbReference type="GO" id="GO:0031902">
    <property type="term" value="C:late endosome membrane"/>
    <property type="evidence" value="ECO:0007669"/>
    <property type="project" value="TreeGrafter"/>
</dbReference>
<accession>A0AAD5SE17</accession>
<comment type="caution">
    <text evidence="3">The sequence shown here is derived from an EMBL/GenBank/DDBJ whole genome shotgun (WGS) entry which is preliminary data.</text>
</comment>
<dbReference type="AlphaFoldDB" id="A0AAD5SE17"/>
<dbReference type="EMBL" id="JADGJD010000987">
    <property type="protein sequence ID" value="KAJ3047303.1"/>
    <property type="molecule type" value="Genomic_DNA"/>
</dbReference>
<feature type="domain" description="Mic1" evidence="2">
    <location>
        <begin position="253"/>
        <end position="427"/>
    </location>
</feature>
<dbReference type="Proteomes" id="UP001212841">
    <property type="component" value="Unassembled WGS sequence"/>
</dbReference>
<dbReference type="PANTHER" id="PTHR12897:SF4">
    <property type="entry name" value="REGULATOR OF MON1-CCZ1 COMPLEX"/>
    <property type="match status" value="1"/>
</dbReference>
<protein>
    <recommendedName>
        <fullName evidence="2">Mic1 domain-containing protein</fullName>
    </recommendedName>
</protein>
<feature type="compositionally biased region" description="Polar residues" evidence="1">
    <location>
        <begin position="216"/>
        <end position="234"/>
    </location>
</feature>
<proteinExistence type="predicted"/>
<dbReference type="GO" id="GO:0035658">
    <property type="term" value="C:Mon1-Ccz1 complex"/>
    <property type="evidence" value="ECO:0007669"/>
    <property type="project" value="InterPro"/>
</dbReference>
<dbReference type="Pfam" id="PF07035">
    <property type="entry name" value="RMC1_C"/>
    <property type="match status" value="1"/>
</dbReference>
<keyword evidence="4" id="KW-1185">Reference proteome</keyword>
<organism evidence="3 4">
    <name type="scientific">Rhizophlyctis rosea</name>
    <dbReference type="NCBI Taxonomy" id="64517"/>
    <lineage>
        <taxon>Eukaryota</taxon>
        <taxon>Fungi</taxon>
        <taxon>Fungi incertae sedis</taxon>
        <taxon>Chytridiomycota</taxon>
        <taxon>Chytridiomycota incertae sedis</taxon>
        <taxon>Chytridiomycetes</taxon>
        <taxon>Rhizophlyctidales</taxon>
        <taxon>Rhizophlyctidaceae</taxon>
        <taxon>Rhizophlyctis</taxon>
    </lineage>
</organism>
<sequence length="467" mass="51468">MWDLSSIQYDRIYGAILHCGKDVAKLQMYPITKSSVRLDLELELGSPGLYTVNACDDLLLVHNISEKNTAIFDILHDYTSNPLLPAQSATITRGDAYLPDWQSHLPCYVLSPQAGQLYEVCLDLEAICSDMRPVVEDLSLLNFVLRRSTPEAGVLVLQLIKEMLEKQTDMRVMRRVFKLVTAKEEVGGDGCLREKGMVRDSSFGSIASRVTGGGTWRNSSPAGSVASRSGRQSPLLQALRQESPSSLPTLHDALTQSNNANVVTQEDMYAHVLNPLASDKILPATYMITAVLEYITAAHKPTSNVTSPYLYELLASLLIQAARFVELQQHMQNGVIQDSLPLAKMLLANENKYKPFRVLGLEMLKRCAPVEEVVDALLPRGKVLEALRYTLSHNAMRNVLATSFLDAAYASGDKMLFFNTFRCLEEQGLVPSGDHGHHTGSAASGGAGRYVSVYREMWGAVVDMEGI</sequence>
<evidence type="ECO:0000259" key="2">
    <source>
        <dbReference type="Pfam" id="PF07035"/>
    </source>
</evidence>
<feature type="region of interest" description="Disordered" evidence="1">
    <location>
        <begin position="212"/>
        <end position="234"/>
    </location>
</feature>
<name>A0AAD5SE17_9FUNG</name>
<evidence type="ECO:0000256" key="1">
    <source>
        <dbReference type="SAM" id="MobiDB-lite"/>
    </source>
</evidence>